<dbReference type="Pfam" id="PF02463">
    <property type="entry name" value="SMC_N"/>
    <property type="match status" value="1"/>
</dbReference>
<dbReference type="HOGENOM" id="CLU_004969_2_1_1"/>
<dbReference type="OMA" id="RFWTSQP"/>
<keyword evidence="3 4" id="KW-0175">Coiled coil</keyword>
<evidence type="ECO:0000256" key="2">
    <source>
        <dbReference type="ARBA" id="ARBA00018687"/>
    </source>
</evidence>
<evidence type="ECO:0000313" key="6">
    <source>
        <dbReference type="EMBL" id="ELA46010.1"/>
    </source>
</evidence>
<evidence type="ECO:0000256" key="1">
    <source>
        <dbReference type="ARBA" id="ARBA00010171"/>
    </source>
</evidence>
<protein>
    <recommendedName>
        <fullName evidence="2">Structural maintenance of chromosomes protein 5</fullName>
    </recommendedName>
</protein>
<evidence type="ECO:0000256" key="4">
    <source>
        <dbReference type="SAM" id="Coils"/>
    </source>
</evidence>
<dbReference type="VEuPathDB" id="MicrosporidiaDB:VCUG_02505"/>
<dbReference type="InParanoid" id="L2GSF2"/>
<dbReference type="PANTHER" id="PTHR45916:SF1">
    <property type="entry name" value="STRUCTURAL MAINTENANCE OF CHROMOSOMES PROTEIN 5"/>
    <property type="match status" value="1"/>
</dbReference>
<dbReference type="GO" id="GO:0030915">
    <property type="term" value="C:Smc5-Smc6 complex"/>
    <property type="evidence" value="ECO:0007669"/>
    <property type="project" value="TreeGrafter"/>
</dbReference>
<dbReference type="AlphaFoldDB" id="L2GSF2"/>
<dbReference type="SUPFAM" id="SSF52540">
    <property type="entry name" value="P-loop containing nucleoside triphosphate hydrolases"/>
    <property type="match status" value="1"/>
</dbReference>
<organism evidence="6 7">
    <name type="scientific">Vavraia culicis (isolate floridensis)</name>
    <name type="common">Microsporidian parasite</name>
    <dbReference type="NCBI Taxonomy" id="948595"/>
    <lineage>
        <taxon>Eukaryota</taxon>
        <taxon>Fungi</taxon>
        <taxon>Fungi incertae sedis</taxon>
        <taxon>Microsporidia</taxon>
        <taxon>Pleistophoridae</taxon>
        <taxon>Vavraia</taxon>
    </lineage>
</organism>
<dbReference type="EMBL" id="GL877472">
    <property type="protein sequence ID" value="ELA46010.1"/>
    <property type="molecule type" value="Genomic_DNA"/>
</dbReference>
<accession>L2GSF2</accession>
<dbReference type="Gene3D" id="3.40.50.300">
    <property type="entry name" value="P-loop containing nucleotide triphosphate hydrolases"/>
    <property type="match status" value="2"/>
</dbReference>
<dbReference type="InterPro" id="IPR003395">
    <property type="entry name" value="RecF/RecN/SMC_N"/>
</dbReference>
<gene>
    <name evidence="6" type="ORF">VCUG_02505</name>
</gene>
<dbReference type="InterPro" id="IPR027417">
    <property type="entry name" value="P-loop_NTPase"/>
</dbReference>
<name>L2GSF2_VAVCU</name>
<evidence type="ECO:0000259" key="5">
    <source>
        <dbReference type="Pfam" id="PF02463"/>
    </source>
</evidence>
<dbReference type="STRING" id="948595.L2GSF2"/>
<proteinExistence type="inferred from homology"/>
<feature type="domain" description="RecF/RecN/SMC N-terminal" evidence="5">
    <location>
        <begin position="10"/>
        <end position="986"/>
    </location>
</feature>
<dbReference type="GeneID" id="19880366"/>
<dbReference type="RefSeq" id="XP_008075512.1">
    <property type="nucleotide sequence ID" value="XM_008077321.1"/>
</dbReference>
<dbReference type="OrthoDB" id="10254973at2759"/>
<dbReference type="GO" id="GO:0003697">
    <property type="term" value="F:single-stranded DNA binding"/>
    <property type="evidence" value="ECO:0007669"/>
    <property type="project" value="TreeGrafter"/>
</dbReference>
<dbReference type="Proteomes" id="UP000011081">
    <property type="component" value="Unassembled WGS sequence"/>
</dbReference>
<dbReference type="GO" id="GO:0000724">
    <property type="term" value="P:double-strand break repair via homologous recombination"/>
    <property type="evidence" value="ECO:0007669"/>
    <property type="project" value="TreeGrafter"/>
</dbReference>
<dbReference type="FunCoup" id="L2GSF2">
    <property type="interactions" value="267"/>
</dbReference>
<reference evidence="7" key="1">
    <citation type="submission" date="2011-03" db="EMBL/GenBank/DDBJ databases">
        <title>The genome sequence of Vavraia culicis strain floridensis.</title>
        <authorList>
            <consortium name="The Broad Institute Genome Sequencing Platform"/>
            <person name="Cuomo C."/>
            <person name="Becnel J."/>
            <person name="Sanscrainte N."/>
            <person name="Young S.K."/>
            <person name="Zeng Q."/>
            <person name="Gargeya S."/>
            <person name="Fitzgerald M."/>
            <person name="Haas B."/>
            <person name="Abouelleil A."/>
            <person name="Alvarado L."/>
            <person name="Arachchi H.M."/>
            <person name="Berlin A."/>
            <person name="Chapman S.B."/>
            <person name="Gearin G."/>
            <person name="Goldberg J."/>
            <person name="Griggs A."/>
            <person name="Gujja S."/>
            <person name="Hansen M."/>
            <person name="Heiman D."/>
            <person name="Howarth C."/>
            <person name="Larimer J."/>
            <person name="Lui A."/>
            <person name="MacDonald P.J.P."/>
            <person name="McCowen C."/>
            <person name="Montmayeur A."/>
            <person name="Murphy C."/>
            <person name="Neiman D."/>
            <person name="Pearson M."/>
            <person name="Priest M."/>
            <person name="Roberts A."/>
            <person name="Saif S."/>
            <person name="Shea T."/>
            <person name="Sisk P."/>
            <person name="Stolte C."/>
            <person name="Sykes S."/>
            <person name="Wortman J."/>
            <person name="Nusbaum C."/>
            <person name="Birren B."/>
        </authorList>
    </citation>
    <scope>NUCLEOTIDE SEQUENCE [LARGE SCALE GENOMIC DNA]</scope>
    <source>
        <strain evidence="7">floridensis</strain>
    </source>
</reference>
<comment type="similarity">
    <text evidence="1">Belongs to the SMC family. SMC5 subfamily.</text>
</comment>
<sequence length="1024" mass="120421">MYGEFRDGCIISLQLHNFQTYSDIKFDFHPKLNFIAGPNGSGKSTVANAIAFIFGGGTKVLNKSKDLMDFIKFDTDNSYIEVKIKHRGKVLTVRRVLVPLKNSSLWLLNGSSTAYTKIQQIYAELRININNICNYLPQEKVAEFTRFSPEELFRTFVETYHEQDMVEKINTLIDMESSYDGLSGDLEKILCNKRAVEKVISSMSRDIEKAKEREEAQKRIELINSKKKWLIYESEKKEYLMLKTNSVKIDNEIGEMQREIEECDKRIRSSTDSREAREHERKLAEIRESNAALQRFVRNIEDYMHDKDKIGVDVKSNEKKRESALKKTDALEVERLNNIEKLENFKLPDRPPMSVNKDFDRVEQEMIGLKQELAELHRQGCTIASEVEELTKRKNLIVDIELRRLEILKHYHRDTYAAVVWLRSNKDKFCDEIIEPCILSLSLKNTKFMNEIEGFLSYQALTSFICKDFRDFELLMKTLKDKMKLAINAVECNFKAEKAPYTGEQIRALGFDGYLIDYVDDRKEVLDFLSSMLNFTSIPVTKNDLDEVAVFKKYNFAKMAVNNRYLAIKKNRYDHRDFTIIENKLPKLNLFNKFTSHDELATLERKLKEIEGMRASNQSMYKEKLEKVEKIKSYFEKIKATRDEEKMKMYEYERKMGHRERLVNEIKSQEIQLERSRDLSVFDAQQKHLNSVIEGIEVKIRTDFERLKSFVTETEKDFFRMVMETARMQQRWHSLMAEIRDLEIKREVKKHKIDELGTKKAFFDKERENKKKRINQIKTELVKYTTEEMPYVTELPEDIEQLEKRMASELAKITFLNADKKVLKDYKEKEKLLNDFHLKELEIENTRKASDQHISNLKEELIGSLNAKVAIVNSNFSAFFQKLNFDGKVELETENTKASRWKLSILVRFRKEEPMQQLCSYIQSGGERSVSTIIFLLSLLEATPAPFRLVDEINQGMDAYNERMVHSILINLIKSEDSPQFFIITPKLVNDLDFNDSMRIFVIYAGTFGRMRNKFDEYKTTLLQ</sequence>
<feature type="coiled-coil region" evidence="4">
    <location>
        <begin position="767"/>
        <end position="819"/>
    </location>
</feature>
<evidence type="ECO:0000313" key="7">
    <source>
        <dbReference type="Proteomes" id="UP000011081"/>
    </source>
</evidence>
<evidence type="ECO:0000256" key="3">
    <source>
        <dbReference type="ARBA" id="ARBA00023054"/>
    </source>
</evidence>
<dbReference type="GO" id="GO:0005634">
    <property type="term" value="C:nucleus"/>
    <property type="evidence" value="ECO:0007669"/>
    <property type="project" value="TreeGrafter"/>
</dbReference>
<dbReference type="PANTHER" id="PTHR45916">
    <property type="entry name" value="STRUCTURAL MAINTENANCE OF CHROMOSOMES PROTEIN 5"/>
    <property type="match status" value="1"/>
</dbReference>
<keyword evidence="7" id="KW-1185">Reference proteome</keyword>